<gene>
    <name evidence="2" type="ORF">CLV35_0243</name>
</gene>
<dbReference type="InterPro" id="IPR018891">
    <property type="entry name" value="AIPR_C"/>
</dbReference>
<evidence type="ECO:0000313" key="2">
    <source>
        <dbReference type="EMBL" id="RKS80654.1"/>
    </source>
</evidence>
<comment type="caution">
    <text evidence="2">The sequence shown here is derived from an EMBL/GenBank/DDBJ whole genome shotgun (WGS) entry which is preliminary data.</text>
</comment>
<organism evidence="2 3">
    <name type="scientific">Motilibacter peucedani</name>
    <dbReference type="NCBI Taxonomy" id="598650"/>
    <lineage>
        <taxon>Bacteria</taxon>
        <taxon>Bacillati</taxon>
        <taxon>Actinomycetota</taxon>
        <taxon>Actinomycetes</taxon>
        <taxon>Motilibacterales</taxon>
        <taxon>Motilibacteraceae</taxon>
        <taxon>Motilibacter</taxon>
    </lineage>
</organism>
<accession>A0A420XUZ3</accession>
<evidence type="ECO:0000259" key="1">
    <source>
        <dbReference type="Pfam" id="PF10592"/>
    </source>
</evidence>
<dbReference type="InParanoid" id="A0A420XUZ3"/>
<keyword evidence="3" id="KW-1185">Reference proteome</keyword>
<name>A0A420XUZ3_9ACTN</name>
<sequence length="560" mass="62079">MYDLLAKLATLDEAGGLAKERSVLLLWFLRNVVGLDDLDAYEFICDGDDDNGVDALYLEPASGEDAPETLVIYQSKYTEAPTNVGVTSMTGLISAAAHFTTVESLEALLSGRVEDKLRHLIQRFDLVRKLRAGAYTEGRLRVRIALITSGVLNGSAKRLVASTNATQRPGYFTVHDLNRLGPLAQAVATPAITTADIEAPCSADERIVLGTAPNRVVMASVRAIDIVQWDGIDNRTLFELNVRREVRRNRVRDQLDGAIRRQHEHKDFLAFHNGMTVVCDELVLEEDRLVAKKPSVVNGAQSTIAFARADADAELTNELRVFVKFVEVAGRPQLAKEISWRSNTQSAVNARNLVALRGPQQKLVSDFAVNFPTITYETRPDATLSAAAGKVISNDDAAQLLCAVYNEQPWLAVKRLALFESENHAMIFNESITAAHVVLVDAIKQVVESEKARVPQAYRKSWQLTRMVLIYMVGQVLRSDEKLRRLLLDPATATADLVALAASLRQPSRIAAATLKQRYDQRARDSQVDEFNVDFKRQDVLLELRSRARDNFSLAATLED</sequence>
<feature type="domain" description="Abortive phage infection protein C-terminal" evidence="1">
    <location>
        <begin position="238"/>
        <end position="459"/>
    </location>
</feature>
<evidence type="ECO:0000313" key="3">
    <source>
        <dbReference type="Proteomes" id="UP000281955"/>
    </source>
</evidence>
<dbReference type="EMBL" id="RBWV01000003">
    <property type="protein sequence ID" value="RKS80654.1"/>
    <property type="molecule type" value="Genomic_DNA"/>
</dbReference>
<dbReference type="Pfam" id="PF10592">
    <property type="entry name" value="AIPR"/>
    <property type="match status" value="1"/>
</dbReference>
<reference evidence="2 3" key="1">
    <citation type="submission" date="2018-10" db="EMBL/GenBank/DDBJ databases">
        <title>Genomic Encyclopedia of Archaeal and Bacterial Type Strains, Phase II (KMG-II): from individual species to whole genera.</title>
        <authorList>
            <person name="Goeker M."/>
        </authorList>
    </citation>
    <scope>NUCLEOTIDE SEQUENCE [LARGE SCALE GENOMIC DNA]</scope>
    <source>
        <strain evidence="2 3">RP-AC37</strain>
    </source>
</reference>
<dbReference type="AlphaFoldDB" id="A0A420XUZ3"/>
<dbReference type="Proteomes" id="UP000281955">
    <property type="component" value="Unassembled WGS sequence"/>
</dbReference>
<protein>
    <submittedName>
        <fullName evidence="2">AIPR protein</fullName>
    </submittedName>
</protein>
<proteinExistence type="predicted"/>